<comment type="similarity">
    <text evidence="3 14">Belongs to the pyruvate kinase family.</text>
</comment>
<gene>
    <name evidence="17" type="primary">pyk</name>
    <name evidence="17" type="ORF">ENH14_03530</name>
</gene>
<dbReference type="GO" id="GO:0005524">
    <property type="term" value="F:ATP binding"/>
    <property type="evidence" value="ECO:0007669"/>
    <property type="project" value="UniProtKB-KW"/>
</dbReference>
<keyword evidence="11 14" id="KW-0324">Glycolysis</keyword>
<dbReference type="GO" id="GO:0004743">
    <property type="term" value="F:pyruvate kinase activity"/>
    <property type="evidence" value="ECO:0007669"/>
    <property type="project" value="UniProtKB-UniRule"/>
</dbReference>
<dbReference type="PROSITE" id="PS00110">
    <property type="entry name" value="PYRUVATE_KINASE"/>
    <property type="match status" value="1"/>
</dbReference>
<keyword evidence="7" id="KW-0547">Nucleotide-binding</keyword>
<dbReference type="InterPro" id="IPR015813">
    <property type="entry name" value="Pyrv/PenolPyrv_kinase-like_dom"/>
</dbReference>
<evidence type="ECO:0000313" key="17">
    <source>
        <dbReference type="EMBL" id="HDL60509.1"/>
    </source>
</evidence>
<keyword evidence="10 14" id="KW-0460">Magnesium</keyword>
<accession>A0A7V0LV38</accession>
<evidence type="ECO:0000256" key="12">
    <source>
        <dbReference type="ARBA" id="ARBA00023317"/>
    </source>
</evidence>
<dbReference type="GO" id="GO:0000287">
    <property type="term" value="F:magnesium ion binding"/>
    <property type="evidence" value="ECO:0007669"/>
    <property type="project" value="UniProtKB-UniRule"/>
</dbReference>
<dbReference type="GO" id="GO:0030955">
    <property type="term" value="F:potassium ion binding"/>
    <property type="evidence" value="ECO:0007669"/>
    <property type="project" value="UniProtKB-UniRule"/>
</dbReference>
<dbReference type="Pfam" id="PF00224">
    <property type="entry name" value="PK"/>
    <property type="match status" value="1"/>
</dbReference>
<dbReference type="PRINTS" id="PR01050">
    <property type="entry name" value="PYRUVTKNASE"/>
</dbReference>
<evidence type="ECO:0000256" key="13">
    <source>
        <dbReference type="NCBIfam" id="TIGR01064"/>
    </source>
</evidence>
<dbReference type="InterPro" id="IPR001697">
    <property type="entry name" value="Pyr_Knase"/>
</dbReference>
<name>A0A7V0LV38_UNCW3</name>
<dbReference type="Gene3D" id="3.40.1380.20">
    <property type="entry name" value="Pyruvate kinase, C-terminal domain"/>
    <property type="match status" value="1"/>
</dbReference>
<sequence length="370" mass="40841">MIGNDEIVYASIEGIIDSLRIGDRILLADGSVELIVKDKRAKEVITRVRIGGVISEGKGVNIPSEHLDIEVITEKDKKDLAFALRNGADAIAMSFVRYSEDILKLKELIEKEGKTVPVIAKIERKEAIENFEEILSVCDGIMIARGDLGVEIPFQKIPVVQKKLIYMSRQSYKPVITATQMLKSLLENPLPTRAEITDVANAVLDGSDALMLSEETAVASNPVKSVEIMVKIIKEAEKLREEIPIPFKAKKDVECEIAHAAFKFTITLGAKAIITPTSSGATARRVSSLRPHVPILAITENMQVYNFLNFSFGVHPVFVEKLNDLNQVVMLGKKYLKEKKLARDGDYIVITGGFPFGKPGTTNLVKVEKI</sequence>
<proteinExistence type="inferred from homology"/>
<evidence type="ECO:0000256" key="11">
    <source>
        <dbReference type="ARBA" id="ARBA00023152"/>
    </source>
</evidence>
<dbReference type="InterPro" id="IPR015806">
    <property type="entry name" value="Pyrv_Knase_insert_dom_sf"/>
</dbReference>
<keyword evidence="6" id="KW-0479">Metal-binding</keyword>
<dbReference type="SUPFAM" id="SSF51621">
    <property type="entry name" value="Phosphoenolpyruvate/pyruvate domain"/>
    <property type="match status" value="1"/>
</dbReference>
<dbReference type="InterPro" id="IPR036918">
    <property type="entry name" value="Pyrv_Knase_C_sf"/>
</dbReference>
<feature type="domain" description="Pyruvate kinase C-terminal" evidence="16">
    <location>
        <begin position="256"/>
        <end position="367"/>
    </location>
</feature>
<dbReference type="EC" id="2.7.1.40" evidence="4 13"/>
<feature type="domain" description="Pyruvate kinase barrel" evidence="15">
    <location>
        <begin position="3"/>
        <end position="226"/>
    </location>
</feature>
<comment type="caution">
    <text evidence="17">The sequence shown here is derived from an EMBL/GenBank/DDBJ whole genome shotgun (WGS) entry which is preliminary data.</text>
</comment>
<evidence type="ECO:0000256" key="10">
    <source>
        <dbReference type="ARBA" id="ARBA00022842"/>
    </source>
</evidence>
<organism evidence="17">
    <name type="scientific">candidate division WOR-3 bacterium</name>
    <dbReference type="NCBI Taxonomy" id="2052148"/>
    <lineage>
        <taxon>Bacteria</taxon>
        <taxon>Bacteria division WOR-3</taxon>
    </lineage>
</organism>
<evidence type="ECO:0000256" key="1">
    <source>
        <dbReference type="ARBA" id="ARBA00001958"/>
    </source>
</evidence>
<keyword evidence="9" id="KW-0067">ATP-binding</keyword>
<comment type="cofactor">
    <cofactor evidence="1">
        <name>K(+)</name>
        <dbReference type="ChEBI" id="CHEBI:29103"/>
    </cofactor>
</comment>
<evidence type="ECO:0000256" key="4">
    <source>
        <dbReference type="ARBA" id="ARBA00012142"/>
    </source>
</evidence>
<evidence type="ECO:0000256" key="9">
    <source>
        <dbReference type="ARBA" id="ARBA00022840"/>
    </source>
</evidence>
<keyword evidence="8 14" id="KW-0418">Kinase</keyword>
<dbReference type="EMBL" id="DRDR01000153">
    <property type="protein sequence ID" value="HDL60509.1"/>
    <property type="molecule type" value="Genomic_DNA"/>
</dbReference>
<evidence type="ECO:0000259" key="15">
    <source>
        <dbReference type="Pfam" id="PF00224"/>
    </source>
</evidence>
<dbReference type="SUPFAM" id="SSF52935">
    <property type="entry name" value="PK C-terminal domain-like"/>
    <property type="match status" value="1"/>
</dbReference>
<dbReference type="InterPro" id="IPR015793">
    <property type="entry name" value="Pyrv_Knase_brl"/>
</dbReference>
<dbReference type="InterPro" id="IPR040442">
    <property type="entry name" value="Pyrv_kinase-like_dom_sf"/>
</dbReference>
<dbReference type="PANTHER" id="PTHR11817">
    <property type="entry name" value="PYRUVATE KINASE"/>
    <property type="match status" value="1"/>
</dbReference>
<dbReference type="InterPro" id="IPR015795">
    <property type="entry name" value="Pyrv_Knase_C"/>
</dbReference>
<protein>
    <recommendedName>
        <fullName evidence="4 13">Pyruvate kinase</fullName>
        <ecNumber evidence="4 13">2.7.1.40</ecNumber>
    </recommendedName>
</protein>
<evidence type="ECO:0000256" key="6">
    <source>
        <dbReference type="ARBA" id="ARBA00022723"/>
    </source>
</evidence>
<reference evidence="17" key="1">
    <citation type="journal article" date="2020" name="mSystems">
        <title>Genome- and Community-Level Interaction Insights into Carbon Utilization and Element Cycling Functions of Hydrothermarchaeota in Hydrothermal Sediment.</title>
        <authorList>
            <person name="Zhou Z."/>
            <person name="Liu Y."/>
            <person name="Xu W."/>
            <person name="Pan J."/>
            <person name="Luo Z.H."/>
            <person name="Li M."/>
        </authorList>
    </citation>
    <scope>NUCLEOTIDE SEQUENCE [LARGE SCALE GENOMIC DNA]</scope>
    <source>
        <strain evidence="17">HyVt-28</strain>
    </source>
</reference>
<keyword evidence="12 17" id="KW-0670">Pyruvate</keyword>
<dbReference type="InterPro" id="IPR018209">
    <property type="entry name" value="Pyrv_Knase_AS"/>
</dbReference>
<dbReference type="UniPathway" id="UPA00109">
    <property type="reaction ID" value="UER00188"/>
</dbReference>
<dbReference type="Gene3D" id="2.40.33.10">
    <property type="entry name" value="PK beta-barrel domain-like"/>
    <property type="match status" value="1"/>
</dbReference>
<evidence type="ECO:0000256" key="8">
    <source>
        <dbReference type="ARBA" id="ARBA00022777"/>
    </source>
</evidence>
<dbReference type="Gene3D" id="3.20.20.60">
    <property type="entry name" value="Phosphoenolpyruvate-binding domains"/>
    <property type="match status" value="1"/>
</dbReference>
<evidence type="ECO:0000256" key="3">
    <source>
        <dbReference type="ARBA" id="ARBA00008663"/>
    </source>
</evidence>
<dbReference type="GO" id="GO:0016301">
    <property type="term" value="F:kinase activity"/>
    <property type="evidence" value="ECO:0007669"/>
    <property type="project" value="UniProtKB-KW"/>
</dbReference>
<evidence type="ECO:0000256" key="14">
    <source>
        <dbReference type="RuleBase" id="RU000504"/>
    </source>
</evidence>
<evidence type="ECO:0000256" key="2">
    <source>
        <dbReference type="ARBA" id="ARBA00004997"/>
    </source>
</evidence>
<comment type="pathway">
    <text evidence="2 14">Carbohydrate degradation; glycolysis; pyruvate from D-glyceraldehyde 3-phosphate: step 5/5.</text>
</comment>
<dbReference type="Proteomes" id="UP000886381">
    <property type="component" value="Unassembled WGS sequence"/>
</dbReference>
<evidence type="ECO:0000256" key="7">
    <source>
        <dbReference type="ARBA" id="ARBA00022741"/>
    </source>
</evidence>
<dbReference type="NCBIfam" id="TIGR01064">
    <property type="entry name" value="pyruv_kin"/>
    <property type="match status" value="1"/>
</dbReference>
<dbReference type="Pfam" id="PF02887">
    <property type="entry name" value="PK_C"/>
    <property type="match status" value="1"/>
</dbReference>
<dbReference type="SUPFAM" id="SSF50800">
    <property type="entry name" value="PK beta-barrel domain-like"/>
    <property type="match status" value="1"/>
</dbReference>
<dbReference type="InterPro" id="IPR011037">
    <property type="entry name" value="Pyrv_Knase-like_insert_dom_sf"/>
</dbReference>
<evidence type="ECO:0000259" key="16">
    <source>
        <dbReference type="Pfam" id="PF02887"/>
    </source>
</evidence>
<keyword evidence="5 14" id="KW-0808">Transferase</keyword>
<comment type="catalytic activity">
    <reaction evidence="14">
        <text>pyruvate + ATP = phosphoenolpyruvate + ADP + H(+)</text>
        <dbReference type="Rhea" id="RHEA:18157"/>
        <dbReference type="ChEBI" id="CHEBI:15361"/>
        <dbReference type="ChEBI" id="CHEBI:15378"/>
        <dbReference type="ChEBI" id="CHEBI:30616"/>
        <dbReference type="ChEBI" id="CHEBI:58702"/>
        <dbReference type="ChEBI" id="CHEBI:456216"/>
        <dbReference type="EC" id="2.7.1.40"/>
    </reaction>
</comment>
<dbReference type="AlphaFoldDB" id="A0A7V0LV38"/>
<evidence type="ECO:0000256" key="5">
    <source>
        <dbReference type="ARBA" id="ARBA00022679"/>
    </source>
</evidence>